<proteinExistence type="inferred from homology"/>
<dbReference type="NCBIfam" id="NF001591">
    <property type="entry name" value="PRK00393.1"/>
    <property type="match status" value="1"/>
</dbReference>
<feature type="compositionally biased region" description="Polar residues" evidence="9">
    <location>
        <begin position="1"/>
        <end position="11"/>
    </location>
</feature>
<evidence type="ECO:0000256" key="2">
    <source>
        <dbReference type="ARBA" id="ARBA00008131"/>
    </source>
</evidence>
<protein>
    <recommendedName>
        <fullName evidence="3">GTP cyclohydrolase II</fullName>
        <ecNumber evidence="3">3.5.4.25</ecNumber>
    </recommendedName>
</protein>
<dbReference type="GO" id="GO:0003935">
    <property type="term" value="F:GTP cyclohydrolase II activity"/>
    <property type="evidence" value="ECO:0007669"/>
    <property type="project" value="UniProtKB-EC"/>
</dbReference>
<comment type="similarity">
    <text evidence="2">Belongs to the GTP cyclohydrolase II family.</text>
</comment>
<dbReference type="Proteomes" id="UP000053573">
    <property type="component" value="Unassembled WGS sequence"/>
</dbReference>
<sequence>MPDFPSRTSPYLSPRPLHPKHPAITEYSLTGGLSNAPTSSPSSQTRDQSPSGSSHHTHGYLEAGSQAPTPALPHSIISPSFTPPSTPHSLENAHLPPPKLLPRLPKVECIVRARIPTTTGAEMFLHLYHNDADNKEHLAIVFGNSIRSRSLDRVRPGETEMDRMIRGAYTGRLYPGRQDSRFDEGMAVGINVQRESSTGGADSVKEVVSGVVQRNEMSGQSEQVPAQVPLVRIHSECYTGETAWSARCDCGEQLDEAARLMSETTASQEQSPGGVIIYLRQEGRGIGLSEKLKAYNLQDLGNDTVEANLILRHPADARSYGLATAMLVDLGLGVDSANNSGIRLLTNNPDKVMAVEGPNREVVVKERVPMIPLAWRSGGQKGIRSKEIEDYLRTKIGKMGHMLE</sequence>
<keyword evidence="7" id="KW-0342">GTP-binding</keyword>
<evidence type="ECO:0000256" key="8">
    <source>
        <dbReference type="ARBA" id="ARBA00049295"/>
    </source>
</evidence>
<evidence type="ECO:0000313" key="12">
    <source>
        <dbReference type="Proteomes" id="UP000053573"/>
    </source>
</evidence>
<evidence type="ECO:0000256" key="4">
    <source>
        <dbReference type="ARBA" id="ARBA00022619"/>
    </source>
</evidence>
<dbReference type="AlphaFoldDB" id="A0A0H1BKF1"/>
<keyword evidence="4" id="KW-0686">Riboflavin biosynthesis</keyword>
<evidence type="ECO:0000256" key="1">
    <source>
        <dbReference type="ARBA" id="ARBA00005104"/>
    </source>
</evidence>
<dbReference type="CDD" id="cd00641">
    <property type="entry name" value="GTP_cyclohydro2"/>
    <property type="match status" value="1"/>
</dbReference>
<dbReference type="Gene3D" id="3.40.50.10990">
    <property type="entry name" value="GTP cyclohydrolase II"/>
    <property type="match status" value="1"/>
</dbReference>
<feature type="domain" description="GTP cyclohydrolase II" evidence="10">
    <location>
        <begin position="225"/>
        <end position="363"/>
    </location>
</feature>
<evidence type="ECO:0000313" key="11">
    <source>
        <dbReference type="EMBL" id="KLJ11785.1"/>
    </source>
</evidence>
<evidence type="ECO:0000259" key="10">
    <source>
        <dbReference type="Pfam" id="PF00925"/>
    </source>
</evidence>
<comment type="caution">
    <text evidence="11">The sequence shown here is derived from an EMBL/GenBank/DDBJ whole genome shotgun (WGS) entry which is preliminary data.</text>
</comment>
<feature type="region of interest" description="Disordered" evidence="9">
    <location>
        <begin position="1"/>
        <end position="101"/>
    </location>
</feature>
<dbReference type="STRING" id="2060906.A0A0H1BKF1"/>
<evidence type="ECO:0000256" key="3">
    <source>
        <dbReference type="ARBA" id="ARBA00012762"/>
    </source>
</evidence>
<name>A0A0H1BKF1_9EURO</name>
<dbReference type="SUPFAM" id="SSF142695">
    <property type="entry name" value="RibA-like"/>
    <property type="match status" value="2"/>
</dbReference>
<keyword evidence="12" id="KW-1185">Reference proteome</keyword>
<dbReference type="OrthoDB" id="5569761at2759"/>
<accession>A0A0H1BKF1</accession>
<reference evidence="12" key="1">
    <citation type="journal article" date="2015" name="PLoS Genet.">
        <title>The dynamic genome and transcriptome of the human fungal pathogen Blastomyces and close relative Emmonsia.</title>
        <authorList>
            <person name="Munoz J.F."/>
            <person name="Gauthier G.M."/>
            <person name="Desjardins C.A."/>
            <person name="Gallo J.E."/>
            <person name="Holder J."/>
            <person name="Sullivan T.D."/>
            <person name="Marty A.J."/>
            <person name="Carmen J.C."/>
            <person name="Chen Z."/>
            <person name="Ding L."/>
            <person name="Gujja S."/>
            <person name="Magrini V."/>
            <person name="Misas E."/>
            <person name="Mitreva M."/>
            <person name="Priest M."/>
            <person name="Saif S."/>
            <person name="Whiston E.A."/>
            <person name="Young S."/>
            <person name="Zeng Q."/>
            <person name="Goldman W.E."/>
            <person name="Mardis E.R."/>
            <person name="Taylor J.W."/>
            <person name="McEwen J.G."/>
            <person name="Clay O.K."/>
            <person name="Klein B.S."/>
            <person name="Cuomo C.A."/>
        </authorList>
    </citation>
    <scope>NUCLEOTIDE SEQUENCE [LARGE SCALE GENOMIC DNA]</scope>
    <source>
        <strain evidence="12">UAMH 139</strain>
    </source>
</reference>
<comment type="pathway">
    <text evidence="1">Cofactor biosynthesis; riboflavin biosynthesis.</text>
</comment>
<comment type="catalytic activity">
    <reaction evidence="8">
        <text>GTP + 4 H2O = 2,5-diamino-6-hydroxy-4-(5-phosphoribosylamino)-pyrimidine + formate + 2 phosphate + 3 H(+)</text>
        <dbReference type="Rhea" id="RHEA:23704"/>
        <dbReference type="ChEBI" id="CHEBI:15377"/>
        <dbReference type="ChEBI" id="CHEBI:15378"/>
        <dbReference type="ChEBI" id="CHEBI:15740"/>
        <dbReference type="ChEBI" id="CHEBI:37565"/>
        <dbReference type="ChEBI" id="CHEBI:43474"/>
        <dbReference type="ChEBI" id="CHEBI:58614"/>
        <dbReference type="EC" id="3.5.4.25"/>
    </reaction>
</comment>
<keyword evidence="6 11" id="KW-0378">Hydrolase</keyword>
<evidence type="ECO:0000256" key="5">
    <source>
        <dbReference type="ARBA" id="ARBA00022741"/>
    </source>
</evidence>
<dbReference type="InterPro" id="IPR036144">
    <property type="entry name" value="RibA-like_sf"/>
</dbReference>
<dbReference type="EC" id="3.5.4.25" evidence="3"/>
<dbReference type="EMBL" id="LDEV01001371">
    <property type="protein sequence ID" value="KLJ11785.1"/>
    <property type="molecule type" value="Genomic_DNA"/>
</dbReference>
<organism evidence="11 12">
    <name type="scientific">Blastomyces silverae</name>
    <dbReference type="NCBI Taxonomy" id="2060906"/>
    <lineage>
        <taxon>Eukaryota</taxon>
        <taxon>Fungi</taxon>
        <taxon>Dikarya</taxon>
        <taxon>Ascomycota</taxon>
        <taxon>Pezizomycotina</taxon>
        <taxon>Eurotiomycetes</taxon>
        <taxon>Eurotiomycetidae</taxon>
        <taxon>Onygenales</taxon>
        <taxon>Ajellomycetaceae</taxon>
        <taxon>Blastomyces</taxon>
    </lineage>
</organism>
<feature type="compositionally biased region" description="Polar residues" evidence="9">
    <location>
        <begin position="27"/>
        <end position="54"/>
    </location>
</feature>
<dbReference type="InterPro" id="IPR000926">
    <property type="entry name" value="RibA"/>
</dbReference>
<evidence type="ECO:0000256" key="7">
    <source>
        <dbReference type="ARBA" id="ARBA00023134"/>
    </source>
</evidence>
<dbReference type="InterPro" id="IPR032677">
    <property type="entry name" value="GTP_cyclohydro_II"/>
</dbReference>
<dbReference type="PANTHER" id="PTHR21327">
    <property type="entry name" value="GTP CYCLOHYDROLASE II-RELATED"/>
    <property type="match status" value="1"/>
</dbReference>
<dbReference type="GO" id="GO:0009231">
    <property type="term" value="P:riboflavin biosynthetic process"/>
    <property type="evidence" value="ECO:0007669"/>
    <property type="project" value="UniProtKB-KW"/>
</dbReference>
<gene>
    <name evidence="11" type="ORF">EMPG_13073</name>
</gene>
<evidence type="ECO:0000256" key="6">
    <source>
        <dbReference type="ARBA" id="ARBA00022801"/>
    </source>
</evidence>
<dbReference type="GO" id="GO:0005525">
    <property type="term" value="F:GTP binding"/>
    <property type="evidence" value="ECO:0007669"/>
    <property type="project" value="UniProtKB-KW"/>
</dbReference>
<dbReference type="Pfam" id="PF00925">
    <property type="entry name" value="GTP_cyclohydro2"/>
    <property type="match status" value="1"/>
</dbReference>
<dbReference type="PANTHER" id="PTHR21327:SF29">
    <property type="entry name" value="GTP CYCLOHYDROLASE-2"/>
    <property type="match status" value="1"/>
</dbReference>
<keyword evidence="5" id="KW-0547">Nucleotide-binding</keyword>
<evidence type="ECO:0000256" key="9">
    <source>
        <dbReference type="SAM" id="MobiDB-lite"/>
    </source>
</evidence>